<gene>
    <name evidence="2" type="ORF">Dda_4154</name>
</gene>
<name>A0AAD6J0Q8_DREDA</name>
<sequence length="256" mass="27719">MKIFTTVISALTLAGAVYAAPNAAPKPTPAPQAKQCETTHVITETLGPTFTHWNVMKQSVVPIKCSNCKLVVQRTTVTVSGFTGSAPTTTATEKDKIYYIPQPPARKHEAIHSGRGSLEPHIHRVGNSRFSINDSNAIGAIIPTQPPVPEPTTIQAPGRYSCTITYSVVTTIGRTTTSYRLTAYKPVYINCGTCSLASTTITVGKSDAPTSTVTESRWTVWAEVQMPLCKDRPPPKAHGRQPSLVRYSQQIPLKMD</sequence>
<evidence type="ECO:0000313" key="3">
    <source>
        <dbReference type="Proteomes" id="UP001221413"/>
    </source>
</evidence>
<feature type="chain" id="PRO_5042035714" evidence="1">
    <location>
        <begin position="20"/>
        <end position="256"/>
    </location>
</feature>
<organism evidence="2 3">
    <name type="scientific">Drechslerella dactyloides</name>
    <name type="common">Nematode-trapping fungus</name>
    <name type="synonym">Arthrobotrys dactyloides</name>
    <dbReference type="NCBI Taxonomy" id="74499"/>
    <lineage>
        <taxon>Eukaryota</taxon>
        <taxon>Fungi</taxon>
        <taxon>Dikarya</taxon>
        <taxon>Ascomycota</taxon>
        <taxon>Pezizomycotina</taxon>
        <taxon>Orbiliomycetes</taxon>
        <taxon>Orbiliales</taxon>
        <taxon>Orbiliaceae</taxon>
        <taxon>Drechslerella</taxon>
    </lineage>
</organism>
<keyword evidence="1" id="KW-0732">Signal</keyword>
<proteinExistence type="predicted"/>
<evidence type="ECO:0000313" key="2">
    <source>
        <dbReference type="EMBL" id="KAJ6261484.1"/>
    </source>
</evidence>
<dbReference type="Proteomes" id="UP001221413">
    <property type="component" value="Unassembled WGS sequence"/>
</dbReference>
<evidence type="ECO:0000256" key="1">
    <source>
        <dbReference type="SAM" id="SignalP"/>
    </source>
</evidence>
<keyword evidence="3" id="KW-1185">Reference proteome</keyword>
<dbReference type="EMBL" id="JAQGDS010000004">
    <property type="protein sequence ID" value="KAJ6261484.1"/>
    <property type="molecule type" value="Genomic_DNA"/>
</dbReference>
<accession>A0AAD6J0Q8</accession>
<dbReference type="AlphaFoldDB" id="A0AAD6J0Q8"/>
<comment type="caution">
    <text evidence="2">The sequence shown here is derived from an EMBL/GenBank/DDBJ whole genome shotgun (WGS) entry which is preliminary data.</text>
</comment>
<reference evidence="2" key="1">
    <citation type="submission" date="2023-01" db="EMBL/GenBank/DDBJ databases">
        <title>The chitinases involved in constricting ring structure development in the nematode-trapping fungus Drechslerella dactyloides.</title>
        <authorList>
            <person name="Wang R."/>
            <person name="Zhang L."/>
            <person name="Tang P."/>
            <person name="Li S."/>
            <person name="Liang L."/>
        </authorList>
    </citation>
    <scope>NUCLEOTIDE SEQUENCE</scope>
    <source>
        <strain evidence="2">YMF1.00031</strain>
    </source>
</reference>
<protein>
    <submittedName>
        <fullName evidence="2">Uncharacterized protein</fullName>
    </submittedName>
</protein>
<feature type="signal peptide" evidence="1">
    <location>
        <begin position="1"/>
        <end position="19"/>
    </location>
</feature>